<dbReference type="InterPro" id="IPR029016">
    <property type="entry name" value="GAF-like_dom_sf"/>
</dbReference>
<feature type="coiled-coil region" evidence="2">
    <location>
        <begin position="238"/>
        <end position="265"/>
    </location>
</feature>
<evidence type="ECO:0000256" key="1">
    <source>
        <dbReference type="ARBA" id="ARBA00006754"/>
    </source>
</evidence>
<dbReference type="PANTHER" id="PTHR33744:SF1">
    <property type="entry name" value="DNA-BINDING TRANSCRIPTIONAL ACTIVATOR ADER"/>
    <property type="match status" value="1"/>
</dbReference>
<keyword evidence="5" id="KW-1185">Reference proteome</keyword>
<evidence type="ECO:0000259" key="3">
    <source>
        <dbReference type="SMART" id="SM00065"/>
    </source>
</evidence>
<dbReference type="Pfam" id="PF01590">
    <property type="entry name" value="GAF"/>
    <property type="match status" value="1"/>
</dbReference>
<dbReference type="SUPFAM" id="SSF55781">
    <property type="entry name" value="GAF domain-like"/>
    <property type="match status" value="1"/>
</dbReference>
<dbReference type="PANTHER" id="PTHR33744">
    <property type="entry name" value="CARBOHYDRATE DIACID REGULATOR"/>
    <property type="match status" value="1"/>
</dbReference>
<gene>
    <name evidence="4" type="ORF">CBW46_014285</name>
</gene>
<dbReference type="InterPro" id="IPR003018">
    <property type="entry name" value="GAF"/>
</dbReference>
<dbReference type="OrthoDB" id="143422at2"/>
<dbReference type="InterPro" id="IPR025736">
    <property type="entry name" value="PucR_C-HTH_dom"/>
</dbReference>
<feature type="domain" description="GAF" evidence="3">
    <location>
        <begin position="247"/>
        <end position="402"/>
    </location>
</feature>
<dbReference type="InterPro" id="IPR042070">
    <property type="entry name" value="PucR_C-HTH_sf"/>
</dbReference>
<evidence type="ECO:0000256" key="2">
    <source>
        <dbReference type="SAM" id="Coils"/>
    </source>
</evidence>
<reference evidence="4" key="1">
    <citation type="submission" date="2018-06" db="EMBL/GenBank/DDBJ databases">
        <title>Paenibacillus xerothermodurans sp. nov. an extremely dry heat resistant spore forming bacterium isolated from the soil of Cape Canaveral, Florida.</title>
        <authorList>
            <person name="Seuylemezian A."/>
            <person name="Kaur N."/>
            <person name="Patil P."/>
            <person name="Patil P."/>
            <person name="Mayilraj S."/>
            <person name="Vaishampayan P."/>
        </authorList>
    </citation>
    <scope>NUCLEOTIDE SEQUENCE [LARGE SCALE GENOMIC DNA]</scope>
    <source>
        <strain evidence="4">ATCC 27380</strain>
    </source>
</reference>
<proteinExistence type="inferred from homology"/>
<dbReference type="Pfam" id="PF17853">
    <property type="entry name" value="GGDEF_2"/>
    <property type="match status" value="1"/>
</dbReference>
<keyword evidence="2" id="KW-0175">Coiled coil</keyword>
<sequence>MTYFSIFGNMLSNHTFEKTTTCADDAKNETNFRKWVNLMSEHGKPAVSPNSEERSTQNELLIDAAQYFTSSLSLDEVITRILDRALGVIEAADAGVLFIFDKRQGCLKPMACAGFLWDKMRHLALLPGESMTGITFQNKSPKIFESSNTVLRNTSSMSPSNKILYDQSLEPFRTTIGKHFKIQSVMCAPLLIKGECIGVMTIDNFTRSSFNENDLNLLITLSSLAAIALENARLYADEKGKKEQLEKLNAVIQSQNQQLSRINQTHDRLMKLLLSGRSTHEFGQAVFQTLENPIVVYDNLLSVLTQHLSSELTFDMHSPPFIAGLQTVIKKRSSIRIKADGRPYTPNSVMLFPIVAANEIFGVLTVIEGNRKLSDQDVVLAEQCCLVLALDLLQREAVYETEQRVKGEFLDELMSEKNIRTFRQQAKALGLSADDSFVFMVSEIESDTNWDHAAASKAAHRRFQQTIETELLSLNPYSLVIRRLNAFVIILSVSKELSDAIALQRSRSIAHKINHVLKQRHPGINCYIGIGRVCRNLDGFVQSYWDAKQCVSLSKSKKEINTVKDYVEMGAVQFILDQPKDALLQFAYGLLQPLLDCPPHKRTELLKALDAFILSGKRYKEAAAALKIHPNTLAYRIKRVEKILGCSIDQYSVFFDLQYAWQVLETLDLKNNLLENRE</sequence>
<dbReference type="Proteomes" id="UP000214746">
    <property type="component" value="Unassembled WGS sequence"/>
</dbReference>
<evidence type="ECO:0000313" key="5">
    <source>
        <dbReference type="Proteomes" id="UP000214746"/>
    </source>
</evidence>
<organism evidence="4 5">
    <name type="scientific">Paenibacillus xerothermodurans</name>
    <dbReference type="NCBI Taxonomy" id="1977292"/>
    <lineage>
        <taxon>Bacteria</taxon>
        <taxon>Bacillati</taxon>
        <taxon>Bacillota</taxon>
        <taxon>Bacilli</taxon>
        <taxon>Bacillales</taxon>
        <taxon>Paenibacillaceae</taxon>
        <taxon>Paenibacillus</taxon>
    </lineage>
</organism>
<dbReference type="Pfam" id="PF13556">
    <property type="entry name" value="HTH_30"/>
    <property type="match status" value="1"/>
</dbReference>
<feature type="domain" description="GAF" evidence="3">
    <location>
        <begin position="77"/>
        <end position="239"/>
    </location>
</feature>
<comment type="caution">
    <text evidence="4">The sequence shown here is derived from an EMBL/GenBank/DDBJ whole genome shotgun (WGS) entry which is preliminary data.</text>
</comment>
<dbReference type="EMBL" id="NHRJ02000008">
    <property type="protein sequence ID" value="PZE20312.1"/>
    <property type="molecule type" value="Genomic_DNA"/>
</dbReference>
<protein>
    <submittedName>
        <fullName evidence="4">GAF domain-containing protein</fullName>
    </submittedName>
</protein>
<dbReference type="InterPro" id="IPR041522">
    <property type="entry name" value="CdaR_GGDEF"/>
</dbReference>
<dbReference type="InterPro" id="IPR051448">
    <property type="entry name" value="CdaR-like_regulators"/>
</dbReference>
<dbReference type="SMART" id="SM00065">
    <property type="entry name" value="GAF"/>
    <property type="match status" value="2"/>
</dbReference>
<dbReference type="AlphaFoldDB" id="A0A2W1NXH1"/>
<name>A0A2W1NXH1_PAEXE</name>
<dbReference type="Gene3D" id="3.30.450.40">
    <property type="match status" value="2"/>
</dbReference>
<dbReference type="Gene3D" id="1.10.10.2840">
    <property type="entry name" value="PucR C-terminal helix-turn-helix domain"/>
    <property type="match status" value="1"/>
</dbReference>
<accession>A0A2W1NXH1</accession>
<evidence type="ECO:0000313" key="4">
    <source>
        <dbReference type="EMBL" id="PZE20312.1"/>
    </source>
</evidence>
<comment type="similarity">
    <text evidence="1">Belongs to the CdaR family.</text>
</comment>